<dbReference type="EMBL" id="JASBWU010000004">
    <property type="protein sequence ID" value="KAJ9122623.1"/>
    <property type="molecule type" value="Genomic_DNA"/>
</dbReference>
<accession>A0ACC2XFM2</accession>
<proteinExistence type="predicted"/>
<reference evidence="1" key="1">
    <citation type="submission" date="2023-04" db="EMBL/GenBank/DDBJ databases">
        <title>Draft Genome sequencing of Naganishia species isolated from polar environments using Oxford Nanopore Technology.</title>
        <authorList>
            <person name="Leo P."/>
            <person name="Venkateswaran K."/>
        </authorList>
    </citation>
    <scope>NUCLEOTIDE SEQUENCE</scope>
    <source>
        <strain evidence="1">MNA-CCFEE 5425</strain>
    </source>
</reference>
<comment type="caution">
    <text evidence="1">The sequence shown here is derived from an EMBL/GenBank/DDBJ whole genome shotgun (WGS) entry which is preliminary data.</text>
</comment>
<gene>
    <name evidence="1" type="ORF">QFC22_002052</name>
</gene>
<name>A0ACC2XFM2_9TREE</name>
<evidence type="ECO:0000313" key="1">
    <source>
        <dbReference type="EMBL" id="KAJ9122623.1"/>
    </source>
</evidence>
<keyword evidence="2" id="KW-1185">Reference proteome</keyword>
<dbReference type="Proteomes" id="UP001243375">
    <property type="component" value="Unassembled WGS sequence"/>
</dbReference>
<sequence>MRTYPRHQLELPTIPRQPEILAEISNHGRRSQNSSPVVDSNRAQMRAEHIHDKRLLTEHYLRQIASVGSTLMELQSIREQEIEQAQIDVDELEEQVEELEEEKRDWEEEKQDWEEEKEQLEERMRELEAERLIFTHNEEWSENRIDELEQEVQDLEQEKEDWEEEKERVEEERDGLENEKAELEERNANLERQVRMWKSRYEQAFAEKVEVESQYGVSRVSFVLLDTSFDANLPIRIRTLPVSLWS</sequence>
<organism evidence="1 2">
    <name type="scientific">Naganishia vaughanmartiniae</name>
    <dbReference type="NCBI Taxonomy" id="1424756"/>
    <lineage>
        <taxon>Eukaryota</taxon>
        <taxon>Fungi</taxon>
        <taxon>Dikarya</taxon>
        <taxon>Basidiomycota</taxon>
        <taxon>Agaricomycotina</taxon>
        <taxon>Tremellomycetes</taxon>
        <taxon>Filobasidiales</taxon>
        <taxon>Filobasidiaceae</taxon>
        <taxon>Naganishia</taxon>
    </lineage>
</organism>
<evidence type="ECO:0000313" key="2">
    <source>
        <dbReference type="Proteomes" id="UP001243375"/>
    </source>
</evidence>
<protein>
    <submittedName>
        <fullName evidence="1">Uncharacterized protein</fullName>
    </submittedName>
</protein>